<reference evidence="2" key="1">
    <citation type="submission" date="2020-02" db="EMBL/GenBank/DDBJ databases">
        <authorList>
            <person name="Meier V. D."/>
        </authorList>
    </citation>
    <scope>NUCLEOTIDE SEQUENCE</scope>
    <source>
        <strain evidence="2">AVDCRST_MAG02</strain>
    </source>
</reference>
<proteinExistence type="predicted"/>
<dbReference type="AlphaFoldDB" id="A0A6J4RKS5"/>
<dbReference type="EC" id="5.1.3.2" evidence="2"/>
<feature type="compositionally biased region" description="Low complexity" evidence="1">
    <location>
        <begin position="95"/>
        <end position="106"/>
    </location>
</feature>
<gene>
    <name evidence="2" type="ORF">AVDCRST_MAG02-4111</name>
</gene>
<sequence>ELAHHRRLRVYRDRPDPILEGRGRARHPRRGQPHRRRPRRPRDRHGLCREGTGGPRPDKPGRAGRARRGRHPGRGARAAGGRRRGRHRPPRRQHGGAALRRGPAGRLQEERLRDAQLPGGRQAQRRGALRLRLERGDGDRGGRTAHPRGDGPPPGGTLRCQQARRRGLLLRLLPDLRHRDRGLAFRQRLRPPLRPQEQRRRALYQAGDERGGPGDLRRRHPDPRLHLHRGPHKGHKALGHHARRRRRDVPDRHQRRDHRARDSGQAPPGPRRSRRQGRRGPQHRRPPGRGPTQLRRHLQGEAPARLAGRDGPRRGPAAHRGVVYAQREL</sequence>
<feature type="non-terminal residue" evidence="2">
    <location>
        <position position="1"/>
    </location>
</feature>
<keyword evidence="2" id="KW-0413">Isomerase</keyword>
<feature type="compositionally biased region" description="Basic and acidic residues" evidence="1">
    <location>
        <begin position="207"/>
        <end position="216"/>
    </location>
</feature>
<accession>A0A6J4RKS5</accession>
<dbReference type="EMBL" id="CADCVH010000115">
    <property type="protein sequence ID" value="CAA9475910.1"/>
    <property type="molecule type" value="Genomic_DNA"/>
</dbReference>
<dbReference type="GO" id="GO:0003978">
    <property type="term" value="F:UDP-glucose 4-epimerase activity"/>
    <property type="evidence" value="ECO:0007669"/>
    <property type="project" value="UniProtKB-EC"/>
</dbReference>
<feature type="compositionally biased region" description="Basic residues" evidence="1">
    <location>
        <begin position="24"/>
        <end position="43"/>
    </location>
</feature>
<evidence type="ECO:0000256" key="1">
    <source>
        <dbReference type="SAM" id="MobiDB-lite"/>
    </source>
</evidence>
<organism evidence="2">
    <name type="scientific">uncultured Rubrobacteraceae bacterium</name>
    <dbReference type="NCBI Taxonomy" id="349277"/>
    <lineage>
        <taxon>Bacteria</taxon>
        <taxon>Bacillati</taxon>
        <taxon>Actinomycetota</taxon>
        <taxon>Rubrobacteria</taxon>
        <taxon>Rubrobacterales</taxon>
        <taxon>Rubrobacteraceae</taxon>
        <taxon>environmental samples</taxon>
    </lineage>
</organism>
<feature type="compositionally biased region" description="Basic residues" evidence="1">
    <location>
        <begin position="217"/>
        <end position="247"/>
    </location>
</feature>
<feature type="compositionally biased region" description="Basic and acidic residues" evidence="1">
    <location>
        <begin position="131"/>
        <end position="142"/>
    </location>
</feature>
<feature type="compositionally biased region" description="Basic residues" evidence="1">
    <location>
        <begin position="271"/>
        <end position="287"/>
    </location>
</feature>
<feature type="region of interest" description="Disordered" evidence="1">
    <location>
        <begin position="204"/>
        <end position="329"/>
    </location>
</feature>
<protein>
    <submittedName>
        <fullName evidence="2">UDP-glucose 4-epimerase</fullName>
        <ecNumber evidence="2">5.1.3.2</ecNumber>
    </submittedName>
</protein>
<feature type="non-terminal residue" evidence="2">
    <location>
        <position position="329"/>
    </location>
</feature>
<evidence type="ECO:0000313" key="2">
    <source>
        <dbReference type="EMBL" id="CAA9475910.1"/>
    </source>
</evidence>
<feature type="region of interest" description="Disordered" evidence="1">
    <location>
        <begin position="1"/>
        <end position="159"/>
    </location>
</feature>
<feature type="compositionally biased region" description="Basic residues" evidence="1">
    <location>
        <begin position="62"/>
        <end position="94"/>
    </location>
</feature>
<feature type="compositionally biased region" description="Basic and acidic residues" evidence="1">
    <location>
        <begin position="10"/>
        <end position="23"/>
    </location>
</feature>
<feature type="compositionally biased region" description="Basic and acidic residues" evidence="1">
    <location>
        <begin position="248"/>
        <end position="262"/>
    </location>
</feature>
<name>A0A6J4RKS5_9ACTN</name>